<protein>
    <submittedName>
        <fullName evidence="13">tRNA nucleotidyltransferase (CCA-adding enzyme)</fullName>
    </submittedName>
</protein>
<comment type="cofactor">
    <cofactor evidence="1">
        <name>Mg(2+)</name>
        <dbReference type="ChEBI" id="CHEBI:18420"/>
    </cofactor>
</comment>
<evidence type="ECO:0000256" key="6">
    <source>
        <dbReference type="ARBA" id="ARBA00022741"/>
    </source>
</evidence>
<keyword evidence="5" id="KW-0479">Metal-binding</keyword>
<keyword evidence="8 9" id="KW-0694">RNA-binding</keyword>
<feature type="domain" description="Poly A polymerase head" evidence="10">
    <location>
        <begin position="21"/>
        <end position="141"/>
    </location>
</feature>
<dbReference type="OrthoDB" id="9805698at2"/>
<evidence type="ECO:0000259" key="12">
    <source>
        <dbReference type="Pfam" id="PF13735"/>
    </source>
</evidence>
<dbReference type="GO" id="GO:0016779">
    <property type="term" value="F:nucleotidyltransferase activity"/>
    <property type="evidence" value="ECO:0007669"/>
    <property type="project" value="UniProtKB-KW"/>
</dbReference>
<keyword evidence="7" id="KW-0460">Magnesium</keyword>
<evidence type="ECO:0000259" key="10">
    <source>
        <dbReference type="Pfam" id="PF01743"/>
    </source>
</evidence>
<dbReference type="NCBIfam" id="TIGR00277">
    <property type="entry name" value="HDIG"/>
    <property type="match status" value="1"/>
</dbReference>
<proteinExistence type="inferred from homology"/>
<reference evidence="13 14" key="1">
    <citation type="submission" date="2016-11" db="EMBL/GenBank/DDBJ databases">
        <authorList>
            <person name="Jaros S."/>
            <person name="Januszkiewicz K."/>
            <person name="Wedrychowicz H."/>
        </authorList>
    </citation>
    <scope>NUCLEOTIDE SEQUENCE [LARGE SCALE GENOMIC DNA]</scope>
    <source>
        <strain evidence="13 14">DSM 17477</strain>
    </source>
</reference>
<name>A0A1M6M934_9FIRM</name>
<accession>A0A1M6M934</accession>
<dbReference type="Gene3D" id="1.10.3090.10">
    <property type="entry name" value="cca-adding enzyme, domain 2"/>
    <property type="match status" value="1"/>
</dbReference>
<dbReference type="Pfam" id="PF01743">
    <property type="entry name" value="PolyA_pol"/>
    <property type="match status" value="1"/>
</dbReference>
<evidence type="ECO:0000256" key="9">
    <source>
        <dbReference type="RuleBase" id="RU003953"/>
    </source>
</evidence>
<dbReference type="CDD" id="cd05398">
    <property type="entry name" value="NT_ClassII-CCAase"/>
    <property type="match status" value="1"/>
</dbReference>
<sequence>MEINKDVHYILNRINENGYEAYLVGGAVRNLLLGLPVRDYDITTNAHPETIMSIFERTIPTGIDYGTVTVIVGSTFYEITTYRMDYEYVDSRRPSVVHFSTDLEEDLTRRDFTINAVCMDKEGNIVDPLNGVDDIKKKVIRAIGDPELRFREDALRMLRAIRFMSELGFDIEDSTVDSMRMNSSKIKYISPERIQNELNRILLSQVPSMGFYKMLHTNILEQLLPEIMPCVGFQQHSSYHDKDVFDHTMAVLDNTAPKTAIRLAALFHDITKPYCLTMDENDEGHFYGHHIESAELSRKILTRLKYSNEIIDKVWKLIRYHPLKEINIGDKGVKKYINKVGKENLDDMFNLNYADIIGKSNRKGLAKLKNMEEKTMAILGRKDPLSLKDLEITGYDLKTIGVNEGPLVGQILDRLLTIVLDFPSENSKDKLLNHALHILKGDLDI</sequence>
<dbReference type="PANTHER" id="PTHR46173:SF1">
    <property type="entry name" value="CCA TRNA NUCLEOTIDYLTRANSFERASE 1, MITOCHONDRIAL"/>
    <property type="match status" value="1"/>
</dbReference>
<dbReference type="GO" id="GO:0008033">
    <property type="term" value="P:tRNA processing"/>
    <property type="evidence" value="ECO:0007669"/>
    <property type="project" value="UniProtKB-KW"/>
</dbReference>
<dbReference type="GO" id="GO:0046872">
    <property type="term" value="F:metal ion binding"/>
    <property type="evidence" value="ECO:0007669"/>
    <property type="project" value="UniProtKB-KW"/>
</dbReference>
<dbReference type="SUPFAM" id="SSF81301">
    <property type="entry name" value="Nucleotidyltransferase"/>
    <property type="match status" value="1"/>
</dbReference>
<dbReference type="InterPro" id="IPR032810">
    <property type="entry name" value="CCA-adding_enz_C"/>
</dbReference>
<dbReference type="GO" id="GO:0000049">
    <property type="term" value="F:tRNA binding"/>
    <property type="evidence" value="ECO:0007669"/>
    <property type="project" value="TreeGrafter"/>
</dbReference>
<evidence type="ECO:0000256" key="2">
    <source>
        <dbReference type="ARBA" id="ARBA00022679"/>
    </source>
</evidence>
<dbReference type="SUPFAM" id="SSF81891">
    <property type="entry name" value="Poly A polymerase C-terminal region-like"/>
    <property type="match status" value="1"/>
</dbReference>
<dbReference type="Gene3D" id="1.10.246.80">
    <property type="match status" value="1"/>
</dbReference>
<evidence type="ECO:0000256" key="4">
    <source>
        <dbReference type="ARBA" id="ARBA00022695"/>
    </source>
</evidence>
<dbReference type="Gene3D" id="3.30.460.10">
    <property type="entry name" value="Beta Polymerase, domain 2"/>
    <property type="match status" value="1"/>
</dbReference>
<evidence type="ECO:0000256" key="8">
    <source>
        <dbReference type="ARBA" id="ARBA00022884"/>
    </source>
</evidence>
<dbReference type="InterPro" id="IPR032828">
    <property type="entry name" value="PolyA_RNA-bd"/>
</dbReference>
<comment type="similarity">
    <text evidence="9">Belongs to the tRNA nucleotidyltransferase/poly(A) polymerase family.</text>
</comment>
<dbReference type="EMBL" id="FQZL01000039">
    <property type="protein sequence ID" value="SHJ79934.1"/>
    <property type="molecule type" value="Genomic_DNA"/>
</dbReference>
<dbReference type="InterPro" id="IPR003607">
    <property type="entry name" value="HD/PDEase_dom"/>
</dbReference>
<dbReference type="InterPro" id="IPR006675">
    <property type="entry name" value="HDIG_dom"/>
</dbReference>
<keyword evidence="14" id="KW-1185">Reference proteome</keyword>
<dbReference type="RefSeq" id="WP_073050755.1">
    <property type="nucleotide sequence ID" value="NZ_FQZL01000039.1"/>
</dbReference>
<dbReference type="InterPro" id="IPR043519">
    <property type="entry name" value="NT_sf"/>
</dbReference>
<dbReference type="PANTHER" id="PTHR46173">
    <property type="entry name" value="CCA TRNA NUCLEOTIDYLTRANSFERASE 1, MITOCHONDRIAL"/>
    <property type="match status" value="1"/>
</dbReference>
<dbReference type="AlphaFoldDB" id="A0A1M6M934"/>
<evidence type="ECO:0000313" key="13">
    <source>
        <dbReference type="EMBL" id="SHJ79934.1"/>
    </source>
</evidence>
<dbReference type="NCBIfam" id="NF009814">
    <property type="entry name" value="PRK13299.1"/>
    <property type="match status" value="1"/>
</dbReference>
<evidence type="ECO:0000256" key="1">
    <source>
        <dbReference type="ARBA" id="ARBA00001946"/>
    </source>
</evidence>
<keyword evidence="4" id="KW-0548">Nucleotidyltransferase</keyword>
<dbReference type="Pfam" id="PF12627">
    <property type="entry name" value="PolyA_pol_RNAbd"/>
    <property type="match status" value="1"/>
</dbReference>
<evidence type="ECO:0000256" key="5">
    <source>
        <dbReference type="ARBA" id="ARBA00022723"/>
    </source>
</evidence>
<evidence type="ECO:0000313" key="14">
    <source>
        <dbReference type="Proteomes" id="UP000184052"/>
    </source>
</evidence>
<keyword evidence="6" id="KW-0547">Nucleotide-binding</keyword>
<evidence type="ECO:0000256" key="7">
    <source>
        <dbReference type="ARBA" id="ARBA00022842"/>
    </source>
</evidence>
<organism evidence="13 14">
    <name type="scientific">Dethiosulfatibacter aminovorans DSM 17477</name>
    <dbReference type="NCBI Taxonomy" id="1121476"/>
    <lineage>
        <taxon>Bacteria</taxon>
        <taxon>Bacillati</taxon>
        <taxon>Bacillota</taxon>
        <taxon>Tissierellia</taxon>
        <taxon>Dethiosulfatibacter</taxon>
    </lineage>
</organism>
<keyword evidence="2 9" id="KW-0808">Transferase</keyword>
<dbReference type="InterPro" id="IPR050264">
    <property type="entry name" value="Bact_CCA-adding_enz_type3_sf"/>
</dbReference>
<feature type="domain" description="tRNA nucleotidyltransferase/poly(A) polymerase RNA and SrmB- binding" evidence="11">
    <location>
        <begin position="168"/>
        <end position="227"/>
    </location>
</feature>
<gene>
    <name evidence="13" type="ORF">SAMN02745751_03401</name>
</gene>
<dbReference type="Proteomes" id="UP000184052">
    <property type="component" value="Unassembled WGS sequence"/>
</dbReference>
<dbReference type="GO" id="GO:0000166">
    <property type="term" value="F:nucleotide binding"/>
    <property type="evidence" value="ECO:0007669"/>
    <property type="project" value="UniProtKB-KW"/>
</dbReference>
<dbReference type="InterPro" id="IPR002646">
    <property type="entry name" value="PolA_pol_head_dom"/>
</dbReference>
<feature type="domain" description="CCA-adding enzyme C-terminal" evidence="12">
    <location>
        <begin position="296"/>
        <end position="433"/>
    </location>
</feature>
<dbReference type="STRING" id="1121476.SAMN02745751_03401"/>
<dbReference type="Pfam" id="PF13735">
    <property type="entry name" value="tRNA_NucTran2_2"/>
    <property type="match status" value="1"/>
</dbReference>
<evidence type="ECO:0000256" key="3">
    <source>
        <dbReference type="ARBA" id="ARBA00022694"/>
    </source>
</evidence>
<evidence type="ECO:0000259" key="11">
    <source>
        <dbReference type="Pfam" id="PF12627"/>
    </source>
</evidence>
<keyword evidence="3" id="KW-0819">tRNA processing</keyword>
<dbReference type="CDD" id="cd00077">
    <property type="entry name" value="HDc"/>
    <property type="match status" value="1"/>
</dbReference>